<feature type="transmembrane region" description="Helical" evidence="5">
    <location>
        <begin position="70"/>
        <end position="91"/>
    </location>
</feature>
<dbReference type="GO" id="GO:0072659">
    <property type="term" value="P:protein localization to plasma membrane"/>
    <property type="evidence" value="ECO:0007669"/>
    <property type="project" value="TreeGrafter"/>
</dbReference>
<accession>A0AAN6YIE6</accession>
<reference evidence="7" key="2">
    <citation type="submission" date="2023-05" db="EMBL/GenBank/DDBJ databases">
        <authorList>
            <consortium name="Lawrence Berkeley National Laboratory"/>
            <person name="Steindorff A."/>
            <person name="Hensen N."/>
            <person name="Bonometti L."/>
            <person name="Westerberg I."/>
            <person name="Brannstrom I.O."/>
            <person name="Guillou S."/>
            <person name="Cros-Aarteil S."/>
            <person name="Calhoun S."/>
            <person name="Haridas S."/>
            <person name="Kuo A."/>
            <person name="Mondo S."/>
            <person name="Pangilinan J."/>
            <person name="Riley R."/>
            <person name="Labutti K."/>
            <person name="Andreopoulos B."/>
            <person name="Lipzen A."/>
            <person name="Chen C."/>
            <person name="Yanf M."/>
            <person name="Daum C."/>
            <person name="Ng V."/>
            <person name="Clum A."/>
            <person name="Ohm R."/>
            <person name="Martin F."/>
            <person name="Silar P."/>
            <person name="Natvig D."/>
            <person name="Lalanne C."/>
            <person name="Gautier V."/>
            <person name="Ament-Velasquez S.L."/>
            <person name="Kruys A."/>
            <person name="Hutchinson M.I."/>
            <person name="Powell A.J."/>
            <person name="Barry K."/>
            <person name="Miller A.N."/>
            <person name="Grigoriev I.V."/>
            <person name="Debuchy R."/>
            <person name="Gladieux P."/>
            <person name="Thoren M.H."/>
            <person name="Johannesson H."/>
        </authorList>
    </citation>
    <scope>NUCLEOTIDE SEQUENCE</scope>
    <source>
        <strain evidence="7">PSN293</strain>
    </source>
</reference>
<comment type="subcellular location">
    <subcellularLocation>
        <location evidence="1">Membrane</location>
        <topology evidence="1">Multi-pass membrane protein</topology>
    </subcellularLocation>
</comment>
<keyword evidence="2 5" id="KW-0812">Transmembrane</keyword>
<comment type="caution">
    <text evidence="7">The sequence shown here is derived from an EMBL/GenBank/DDBJ whole genome shotgun (WGS) entry which is preliminary data.</text>
</comment>
<feature type="transmembrane region" description="Helical" evidence="5">
    <location>
        <begin position="12"/>
        <end position="33"/>
    </location>
</feature>
<dbReference type="PANTHER" id="PTHR28165:SF2">
    <property type="entry name" value="MARVEL DOMAIN-CONTAINING PROTEIN"/>
    <property type="match status" value="1"/>
</dbReference>
<dbReference type="GO" id="GO:0070941">
    <property type="term" value="P:eisosome assembly"/>
    <property type="evidence" value="ECO:0007669"/>
    <property type="project" value="TreeGrafter"/>
</dbReference>
<dbReference type="InterPro" id="IPR008253">
    <property type="entry name" value="Marvel"/>
</dbReference>
<evidence type="ECO:0000256" key="5">
    <source>
        <dbReference type="SAM" id="Phobius"/>
    </source>
</evidence>
<evidence type="ECO:0000313" key="8">
    <source>
        <dbReference type="Proteomes" id="UP001301769"/>
    </source>
</evidence>
<keyword evidence="4 5" id="KW-0472">Membrane</keyword>
<organism evidence="7 8">
    <name type="scientific">Rhypophila decipiens</name>
    <dbReference type="NCBI Taxonomy" id="261697"/>
    <lineage>
        <taxon>Eukaryota</taxon>
        <taxon>Fungi</taxon>
        <taxon>Dikarya</taxon>
        <taxon>Ascomycota</taxon>
        <taxon>Pezizomycotina</taxon>
        <taxon>Sordariomycetes</taxon>
        <taxon>Sordariomycetidae</taxon>
        <taxon>Sordariales</taxon>
        <taxon>Naviculisporaceae</taxon>
        <taxon>Rhypophila</taxon>
    </lineage>
</organism>
<name>A0AAN6YIE6_9PEZI</name>
<evidence type="ECO:0000256" key="2">
    <source>
        <dbReference type="ARBA" id="ARBA00022692"/>
    </source>
</evidence>
<dbReference type="Proteomes" id="UP001301769">
    <property type="component" value="Unassembled WGS sequence"/>
</dbReference>
<evidence type="ECO:0000259" key="6">
    <source>
        <dbReference type="Pfam" id="PF01284"/>
    </source>
</evidence>
<keyword evidence="3 5" id="KW-1133">Transmembrane helix</keyword>
<evidence type="ECO:0000256" key="1">
    <source>
        <dbReference type="ARBA" id="ARBA00004141"/>
    </source>
</evidence>
<feature type="domain" description="MARVEL" evidence="6">
    <location>
        <begin position="7"/>
        <end position="112"/>
    </location>
</feature>
<dbReference type="EMBL" id="MU858052">
    <property type="protein sequence ID" value="KAK4218641.1"/>
    <property type="molecule type" value="Genomic_DNA"/>
</dbReference>
<protein>
    <submittedName>
        <fullName evidence="7">Marvel domain-containing protein</fullName>
    </submittedName>
</protein>
<proteinExistence type="predicted"/>
<dbReference type="PANTHER" id="PTHR28165">
    <property type="entry name" value="NON-CLASSICAL EXPORT PROTEIN 2-RELATED"/>
    <property type="match status" value="1"/>
</dbReference>
<evidence type="ECO:0000256" key="4">
    <source>
        <dbReference type="ARBA" id="ARBA00023136"/>
    </source>
</evidence>
<dbReference type="AlphaFoldDB" id="A0AAN6YIE6"/>
<dbReference type="GO" id="GO:0032126">
    <property type="term" value="C:eisosome"/>
    <property type="evidence" value="ECO:0007669"/>
    <property type="project" value="TreeGrafter"/>
</dbReference>
<feature type="transmembrane region" description="Helical" evidence="5">
    <location>
        <begin position="159"/>
        <end position="177"/>
    </location>
</feature>
<dbReference type="GO" id="GO:0005886">
    <property type="term" value="C:plasma membrane"/>
    <property type="evidence" value="ECO:0007669"/>
    <property type="project" value="TreeGrafter"/>
</dbReference>
<feature type="transmembrane region" description="Helical" evidence="5">
    <location>
        <begin position="45"/>
        <end position="63"/>
    </location>
</feature>
<dbReference type="InterPro" id="IPR052649">
    <property type="entry name" value="NCE102-like"/>
</dbReference>
<keyword evidence="8" id="KW-1185">Reference proteome</keyword>
<evidence type="ECO:0000313" key="7">
    <source>
        <dbReference type="EMBL" id="KAK4218641.1"/>
    </source>
</evidence>
<gene>
    <name evidence="7" type="ORF">QBC37DRAFT_412131</name>
</gene>
<sequence length="190" mass="19651">MLSAVAIGLRGFQFLFSVVVLGLAATLISGQVVGNSPTTTRYSTFTGGFGLIVAAVGVAGLFISAIPELIVLGLDALAGVFFIAGGIAWAIGLKGVTCSLNGDSTNNEYIAALNNELINQGSIDTSEGKGYGVYKDTTDINVAIERLAGNCKKGLSDEVMQFILFAIAIGLIVLGYIRMRKGGKTGSTYV</sequence>
<evidence type="ECO:0000256" key="3">
    <source>
        <dbReference type="ARBA" id="ARBA00022989"/>
    </source>
</evidence>
<dbReference type="Pfam" id="PF01284">
    <property type="entry name" value="MARVEL"/>
    <property type="match status" value="1"/>
</dbReference>
<reference evidence="7" key="1">
    <citation type="journal article" date="2023" name="Mol. Phylogenet. Evol.">
        <title>Genome-scale phylogeny and comparative genomics of the fungal order Sordariales.</title>
        <authorList>
            <person name="Hensen N."/>
            <person name="Bonometti L."/>
            <person name="Westerberg I."/>
            <person name="Brannstrom I.O."/>
            <person name="Guillou S."/>
            <person name="Cros-Aarteil S."/>
            <person name="Calhoun S."/>
            <person name="Haridas S."/>
            <person name="Kuo A."/>
            <person name="Mondo S."/>
            <person name="Pangilinan J."/>
            <person name="Riley R."/>
            <person name="LaButti K."/>
            <person name="Andreopoulos B."/>
            <person name="Lipzen A."/>
            <person name="Chen C."/>
            <person name="Yan M."/>
            <person name="Daum C."/>
            <person name="Ng V."/>
            <person name="Clum A."/>
            <person name="Steindorff A."/>
            <person name="Ohm R.A."/>
            <person name="Martin F."/>
            <person name="Silar P."/>
            <person name="Natvig D.O."/>
            <person name="Lalanne C."/>
            <person name="Gautier V."/>
            <person name="Ament-Velasquez S.L."/>
            <person name="Kruys A."/>
            <person name="Hutchinson M.I."/>
            <person name="Powell A.J."/>
            <person name="Barry K."/>
            <person name="Miller A.N."/>
            <person name="Grigoriev I.V."/>
            <person name="Debuchy R."/>
            <person name="Gladieux P."/>
            <person name="Hiltunen Thoren M."/>
            <person name="Johannesson H."/>
        </authorList>
    </citation>
    <scope>NUCLEOTIDE SEQUENCE</scope>
    <source>
        <strain evidence="7">PSN293</strain>
    </source>
</reference>